<keyword evidence="2" id="KW-1185">Reference proteome</keyword>
<dbReference type="Proteomes" id="UP000075840">
    <property type="component" value="Unassembled WGS sequence"/>
</dbReference>
<organism evidence="1 2">
    <name type="scientific">Anopheles arabiensis</name>
    <name type="common">Mosquito</name>
    <dbReference type="NCBI Taxonomy" id="7173"/>
    <lineage>
        <taxon>Eukaryota</taxon>
        <taxon>Metazoa</taxon>
        <taxon>Ecdysozoa</taxon>
        <taxon>Arthropoda</taxon>
        <taxon>Hexapoda</taxon>
        <taxon>Insecta</taxon>
        <taxon>Pterygota</taxon>
        <taxon>Neoptera</taxon>
        <taxon>Endopterygota</taxon>
        <taxon>Diptera</taxon>
        <taxon>Nematocera</taxon>
        <taxon>Culicoidea</taxon>
        <taxon>Culicidae</taxon>
        <taxon>Anophelinae</taxon>
        <taxon>Anopheles</taxon>
    </lineage>
</organism>
<name>A0A182IHR5_ANOAR</name>
<dbReference type="EMBL" id="APCN01007686">
    <property type="status" value="NOT_ANNOTATED_CDS"/>
    <property type="molecule type" value="Genomic_DNA"/>
</dbReference>
<dbReference type="VEuPathDB" id="VectorBase:AARA014989"/>
<evidence type="ECO:0000313" key="2">
    <source>
        <dbReference type="Proteomes" id="UP000075840"/>
    </source>
</evidence>
<accession>A0A182IHR5</accession>
<dbReference type="VEuPathDB" id="VectorBase:AARA21_007178"/>
<evidence type="ECO:0000313" key="1">
    <source>
        <dbReference type="EnsemblMetazoa" id="AARA014989-PA"/>
    </source>
</evidence>
<reference evidence="1" key="1">
    <citation type="submission" date="2022-08" db="UniProtKB">
        <authorList>
            <consortium name="EnsemblMetazoa"/>
        </authorList>
    </citation>
    <scope>IDENTIFICATION</scope>
    <source>
        <strain evidence="1">Dongola</strain>
    </source>
</reference>
<sequence length="101" mass="12139">MFDEIICSIVAEPNLVLQYFLAKRRRSNASIKQIYADRTKYGEFHTLFNQLLEDEVSFFQYMRMPKETFFYILNKIAPSLAKKKRNIQHISLEERLMVTLR</sequence>
<protein>
    <submittedName>
        <fullName evidence="1">Uncharacterized protein</fullName>
    </submittedName>
</protein>
<dbReference type="AlphaFoldDB" id="A0A182IHR5"/>
<dbReference type="EnsemblMetazoa" id="AARA014989-RA">
    <property type="protein sequence ID" value="AARA014989-PA"/>
    <property type="gene ID" value="AARA014989"/>
</dbReference>
<proteinExistence type="predicted"/>